<evidence type="ECO:0000256" key="1">
    <source>
        <dbReference type="SAM" id="Phobius"/>
    </source>
</evidence>
<gene>
    <name evidence="2" type="ORF">GCK32_022117</name>
</gene>
<accession>A0AAN8FY88</accession>
<evidence type="ECO:0000313" key="2">
    <source>
        <dbReference type="EMBL" id="KAK5983592.1"/>
    </source>
</evidence>
<dbReference type="Gene3D" id="1.10.287.70">
    <property type="match status" value="1"/>
</dbReference>
<keyword evidence="1" id="KW-0812">Transmembrane</keyword>
<keyword evidence="1" id="KW-0472">Membrane</keyword>
<proteinExistence type="predicted"/>
<dbReference type="EMBL" id="WIXE01003816">
    <property type="protein sequence ID" value="KAK5983592.1"/>
    <property type="molecule type" value="Genomic_DNA"/>
</dbReference>
<comment type="caution">
    <text evidence="2">The sequence shown here is derived from an EMBL/GenBank/DDBJ whole genome shotgun (WGS) entry which is preliminary data.</text>
</comment>
<reference evidence="2 3" key="1">
    <citation type="submission" date="2019-10" db="EMBL/GenBank/DDBJ databases">
        <title>Assembly and Annotation for the nematode Trichostrongylus colubriformis.</title>
        <authorList>
            <person name="Martin J."/>
        </authorList>
    </citation>
    <scope>NUCLEOTIDE SEQUENCE [LARGE SCALE GENOMIC DNA]</scope>
    <source>
        <strain evidence="2">G859</strain>
        <tissue evidence="2">Whole worm</tissue>
    </source>
</reference>
<dbReference type="AlphaFoldDB" id="A0AAN8FY88"/>
<organism evidence="2 3">
    <name type="scientific">Trichostrongylus colubriformis</name>
    <name type="common">Black scour worm</name>
    <dbReference type="NCBI Taxonomy" id="6319"/>
    <lineage>
        <taxon>Eukaryota</taxon>
        <taxon>Metazoa</taxon>
        <taxon>Ecdysozoa</taxon>
        <taxon>Nematoda</taxon>
        <taxon>Chromadorea</taxon>
        <taxon>Rhabditida</taxon>
        <taxon>Rhabditina</taxon>
        <taxon>Rhabditomorpha</taxon>
        <taxon>Strongyloidea</taxon>
        <taxon>Trichostrongylidae</taxon>
        <taxon>Trichostrongylus</taxon>
    </lineage>
</organism>
<feature type="transmembrane region" description="Helical" evidence="1">
    <location>
        <begin position="45"/>
        <end position="64"/>
    </location>
</feature>
<keyword evidence="1" id="KW-1133">Transmembrane helix</keyword>
<keyword evidence="3" id="KW-1185">Reference proteome</keyword>
<sequence>MMYFTDSNAQSFNETELRRAIDKYDVSMSVKPVIQRKKRWDIWGGLYYAGTIYTTIVLTIGRLGHSDDRADQW</sequence>
<dbReference type="Proteomes" id="UP001331761">
    <property type="component" value="Unassembled WGS sequence"/>
</dbReference>
<protein>
    <submittedName>
        <fullName evidence="2">Uncharacterized protein</fullName>
    </submittedName>
</protein>
<name>A0AAN8FY88_TRICO</name>
<evidence type="ECO:0000313" key="3">
    <source>
        <dbReference type="Proteomes" id="UP001331761"/>
    </source>
</evidence>